<gene>
    <name evidence="1" type="ORF">EST35_0164</name>
</gene>
<dbReference type="EMBL" id="MK797984">
    <property type="protein sequence ID" value="QCG76046.1"/>
    <property type="molecule type" value="Genomic_DNA"/>
</dbReference>
<sequence>MKTIFYTNPIDETRVAKLITDKSTEELYTLGIFNENTQYVIYDKLPDTLEQQFFDSLKFDKIQNPTKVVIDLDSAANKTLKNIRTERNMVLASLDREAVKYITNPDILSIIEKDKDILRDLPEKIDFSKIKKAQDLLKIEFPELSVNYEKKYNDLRKKQREKKAT</sequence>
<evidence type="ECO:0000313" key="2">
    <source>
        <dbReference type="Proteomes" id="UP000316733"/>
    </source>
</evidence>
<name>A0A4Y1LUR6_9CAUD</name>
<accession>A0A4Y1LUR6</accession>
<proteinExistence type="predicted"/>
<evidence type="ECO:0000313" key="1">
    <source>
        <dbReference type="EMBL" id="QCG76046.1"/>
    </source>
</evidence>
<protein>
    <submittedName>
        <fullName evidence="1">Uncharacterized protein</fullName>
    </submittedName>
</protein>
<dbReference type="Proteomes" id="UP000316733">
    <property type="component" value="Segment"/>
</dbReference>
<keyword evidence="2" id="KW-1185">Reference proteome</keyword>
<reference evidence="2" key="1">
    <citation type="journal article" date="2020" name="bioRxiv">
        <title>Integrative omics analysis of Pseudomonas aeruginosa virus PA5oct highlights the molecular complexity of jumbo phages.</title>
        <authorList>
            <person name="Lood C."/>
            <person name="Danis-Wlodarczyk K."/>
            <person name="Blasdel B.G."/>
            <person name="Jang H.B."/>
            <person name="Vandenheuvel D."/>
            <person name="Briers Y."/>
            <person name="Noben J.-P."/>
            <person name="van Noort V."/>
            <person name="Drulis-Kawa Z."/>
            <person name="Lavigne R."/>
        </authorList>
    </citation>
    <scope>NUCLEOTIDE SEQUENCE [LARGE SCALE GENOMIC DNA]</scope>
</reference>
<organism evidence="1 2">
    <name type="scientific">Pseudomonas phage vB_PaeM_PA5oct</name>
    <dbReference type="NCBI Taxonomy" id="2163605"/>
    <lineage>
        <taxon>Viruses</taxon>
        <taxon>Duplodnaviria</taxon>
        <taxon>Heunggongvirae</taxon>
        <taxon>Uroviricota</taxon>
        <taxon>Caudoviricetes</taxon>
        <taxon>Arenbergviridae</taxon>
        <taxon>Wroclawvirus</taxon>
        <taxon>Wroclawvirus PA5oct</taxon>
    </lineage>
</organism>